<proteinExistence type="predicted"/>
<reference evidence="2 3" key="1">
    <citation type="journal article" date="2012" name="J. Bacteriol.">
        <title>Twenty-one genome sequences from Pseudomonas species and 19 genome sequences from diverse bacteria isolated from the rhizosphere and endosphere of Populus deltoides.</title>
        <authorList>
            <person name="Brown S.D."/>
            <person name="Utturkar S.M."/>
            <person name="Klingeman D.M."/>
            <person name="Johnson C.M."/>
            <person name="Martin S.L."/>
            <person name="Land M.L."/>
            <person name="Lu T.Y."/>
            <person name="Schadt C.W."/>
            <person name="Doktycz M.J."/>
            <person name="Pelletier D.A."/>
        </authorList>
    </citation>
    <scope>NUCLEOTIDE SEQUENCE [LARGE SCALE GENOMIC DNA]</scope>
    <source>
        <strain evidence="2 3">CF314</strain>
    </source>
</reference>
<name>J3CMD7_9FLAO</name>
<comment type="caution">
    <text evidence="2">The sequence shown here is derived from an EMBL/GenBank/DDBJ whole genome shotgun (WGS) entry which is preliminary data.</text>
</comment>
<dbReference type="RefSeq" id="WP_007841556.1">
    <property type="nucleotide sequence ID" value="NZ_AKJY01000014.1"/>
</dbReference>
<sequence length="70" mass="7374">MNTKFNSGLKKLPRKEQLKITAGNTTAINDPVYGNGGGGTNNGSGSGNVTLRCFYPTTEPDCLPVQNSEV</sequence>
<dbReference type="PATRIC" id="fig|1144316.3.peg.1174"/>
<evidence type="ECO:0000256" key="1">
    <source>
        <dbReference type="SAM" id="MobiDB-lite"/>
    </source>
</evidence>
<dbReference type="AlphaFoldDB" id="J3CMD7"/>
<evidence type="ECO:0000313" key="2">
    <source>
        <dbReference type="EMBL" id="EJL74431.1"/>
    </source>
</evidence>
<feature type="compositionally biased region" description="Gly residues" evidence="1">
    <location>
        <begin position="34"/>
        <end position="46"/>
    </location>
</feature>
<feature type="region of interest" description="Disordered" evidence="1">
    <location>
        <begin position="22"/>
        <end position="46"/>
    </location>
</feature>
<gene>
    <name evidence="2" type="ORF">PMI13_01171</name>
</gene>
<evidence type="ECO:0000313" key="3">
    <source>
        <dbReference type="Proteomes" id="UP000007509"/>
    </source>
</evidence>
<accession>J3CMD7</accession>
<organism evidence="2 3">
    <name type="scientific">Chryseobacterium populi</name>
    <dbReference type="NCBI Taxonomy" id="1144316"/>
    <lineage>
        <taxon>Bacteria</taxon>
        <taxon>Pseudomonadati</taxon>
        <taxon>Bacteroidota</taxon>
        <taxon>Flavobacteriia</taxon>
        <taxon>Flavobacteriales</taxon>
        <taxon>Weeksellaceae</taxon>
        <taxon>Chryseobacterium group</taxon>
        <taxon>Chryseobacterium</taxon>
    </lineage>
</organism>
<dbReference type="Proteomes" id="UP000007509">
    <property type="component" value="Unassembled WGS sequence"/>
</dbReference>
<protein>
    <submittedName>
        <fullName evidence="2">Uncharacterized protein</fullName>
    </submittedName>
</protein>
<keyword evidence="3" id="KW-1185">Reference proteome</keyword>
<dbReference type="EMBL" id="AKJY01000014">
    <property type="protein sequence ID" value="EJL74431.1"/>
    <property type="molecule type" value="Genomic_DNA"/>
</dbReference>